<organism evidence="2">
    <name type="scientific">Cacopsylla melanoneura</name>
    <dbReference type="NCBI Taxonomy" id="428564"/>
    <lineage>
        <taxon>Eukaryota</taxon>
        <taxon>Metazoa</taxon>
        <taxon>Ecdysozoa</taxon>
        <taxon>Arthropoda</taxon>
        <taxon>Hexapoda</taxon>
        <taxon>Insecta</taxon>
        <taxon>Pterygota</taxon>
        <taxon>Neoptera</taxon>
        <taxon>Paraneoptera</taxon>
        <taxon>Hemiptera</taxon>
        <taxon>Sternorrhyncha</taxon>
        <taxon>Psylloidea</taxon>
        <taxon>Psyllidae</taxon>
        <taxon>Psyllinae</taxon>
        <taxon>Cacopsylla</taxon>
    </lineage>
</organism>
<dbReference type="EMBL" id="HBUF01196669">
    <property type="protein sequence ID" value="CAG6660300.1"/>
    <property type="molecule type" value="Transcribed_RNA"/>
</dbReference>
<proteinExistence type="predicted"/>
<feature type="region of interest" description="Disordered" evidence="1">
    <location>
        <begin position="124"/>
        <end position="216"/>
    </location>
</feature>
<feature type="region of interest" description="Disordered" evidence="1">
    <location>
        <begin position="14"/>
        <end position="33"/>
    </location>
</feature>
<evidence type="ECO:0000313" key="2">
    <source>
        <dbReference type="EMBL" id="CAG6660300.1"/>
    </source>
</evidence>
<feature type="compositionally biased region" description="Acidic residues" evidence="1">
    <location>
        <begin position="124"/>
        <end position="138"/>
    </location>
</feature>
<feature type="compositionally biased region" description="Polar residues" evidence="1">
    <location>
        <begin position="342"/>
        <end position="353"/>
    </location>
</feature>
<dbReference type="EMBL" id="HBUF01196670">
    <property type="protein sequence ID" value="CAG6660301.1"/>
    <property type="molecule type" value="Transcribed_RNA"/>
</dbReference>
<feature type="compositionally biased region" description="Acidic residues" evidence="1">
    <location>
        <begin position="253"/>
        <end position="280"/>
    </location>
</feature>
<reference evidence="2" key="1">
    <citation type="submission" date="2021-05" db="EMBL/GenBank/DDBJ databases">
        <authorList>
            <person name="Alioto T."/>
            <person name="Alioto T."/>
            <person name="Gomez Garrido J."/>
        </authorList>
    </citation>
    <scope>NUCLEOTIDE SEQUENCE</scope>
</reference>
<feature type="compositionally biased region" description="Acidic residues" evidence="1">
    <location>
        <begin position="354"/>
        <end position="368"/>
    </location>
</feature>
<protein>
    <submittedName>
        <fullName evidence="2">Uncharacterized protein</fullName>
    </submittedName>
</protein>
<feature type="region of interest" description="Disordered" evidence="1">
    <location>
        <begin position="336"/>
        <end position="368"/>
    </location>
</feature>
<feature type="compositionally biased region" description="Low complexity" evidence="1">
    <location>
        <begin position="173"/>
        <end position="202"/>
    </location>
</feature>
<feature type="compositionally biased region" description="Polar residues" evidence="1">
    <location>
        <begin position="139"/>
        <end position="165"/>
    </location>
</feature>
<accession>A0A8D8S1Q5</accession>
<feature type="compositionally biased region" description="Low complexity" evidence="1">
    <location>
        <begin position="300"/>
        <end position="310"/>
    </location>
</feature>
<feature type="region of interest" description="Disordered" evidence="1">
    <location>
        <begin position="86"/>
        <end position="107"/>
    </location>
</feature>
<feature type="compositionally biased region" description="Basic and acidic residues" evidence="1">
    <location>
        <begin position="204"/>
        <end position="213"/>
    </location>
</feature>
<feature type="region of interest" description="Disordered" evidence="1">
    <location>
        <begin position="228"/>
        <end position="314"/>
    </location>
</feature>
<evidence type="ECO:0000256" key="1">
    <source>
        <dbReference type="SAM" id="MobiDB-lite"/>
    </source>
</evidence>
<dbReference type="AlphaFoldDB" id="A0A8D8S1Q5"/>
<feature type="compositionally biased region" description="Basic and acidic residues" evidence="1">
    <location>
        <begin position="230"/>
        <end position="239"/>
    </location>
</feature>
<sequence length="368" mass="39932">MATPIIELPLGESNLNSDAIGEPSKTNEAKDIPPKTKATKTVLNASCLCMSVNGVCTCIHLNGNFNRVQIKNVLDLINTPLCEAGPSTSSYNSIKRRKLPSSESSDERLTVVESKKVCKALDSDDLDSDDCDDMENENDYSTLRTSNLAKIEQTKSGPASTGTTVPPNPLTHTTEPLSPSSMSTLSSTSISSPSITSSNSSPARDGDRTRSPDRSNLLSFIRIINSAFSEQDHGDRDNSDDPSNSRGDHDSLGSDDDDDDDEDDDDEDGEDEEDGEDSTGEEVKRKTNMTPNPVSMVIRSGSSEFLRSSSPDSAGAAVISELANLVQGQPRQFLRNFRPPTSRAQDMVESNLSGDEEEEEEEEREKER</sequence>
<name>A0A8D8S1Q5_9HEMI</name>